<dbReference type="PROSITE" id="PS00211">
    <property type="entry name" value="ABC_TRANSPORTER_1"/>
    <property type="match status" value="1"/>
</dbReference>
<dbReference type="AlphaFoldDB" id="A0A2V3VCG2"/>
<dbReference type="Gene3D" id="3.40.50.300">
    <property type="entry name" value="P-loop containing nucleotide triphosphate hydrolases"/>
    <property type="match status" value="1"/>
</dbReference>
<keyword evidence="2" id="KW-0547">Nucleotide-binding</keyword>
<dbReference type="SUPFAM" id="SSF52540">
    <property type="entry name" value="P-loop containing nucleoside triphosphate hydrolases"/>
    <property type="match status" value="1"/>
</dbReference>
<reference evidence="5 6" key="1">
    <citation type="submission" date="2018-05" db="EMBL/GenBank/DDBJ databases">
        <title>Genomic Encyclopedia of Type Strains, Phase IV (KMG-IV): sequencing the most valuable type-strain genomes for metagenomic binning, comparative biology and taxonomic classification.</title>
        <authorList>
            <person name="Goeker M."/>
        </authorList>
    </citation>
    <scope>NUCLEOTIDE SEQUENCE [LARGE SCALE GENOMIC DNA]</scope>
    <source>
        <strain evidence="5 6">DSM 3183</strain>
    </source>
</reference>
<organism evidence="5 6">
    <name type="scientific">Blastomonas natatoria</name>
    <dbReference type="NCBI Taxonomy" id="34015"/>
    <lineage>
        <taxon>Bacteria</taxon>
        <taxon>Pseudomonadati</taxon>
        <taxon>Pseudomonadota</taxon>
        <taxon>Alphaproteobacteria</taxon>
        <taxon>Sphingomonadales</taxon>
        <taxon>Sphingomonadaceae</taxon>
        <taxon>Blastomonas</taxon>
    </lineage>
</organism>
<feature type="domain" description="ABC transporter" evidence="4">
    <location>
        <begin position="18"/>
        <end position="250"/>
    </location>
</feature>
<dbReference type="InterPro" id="IPR003439">
    <property type="entry name" value="ABC_transporter-like_ATP-bd"/>
</dbReference>
<keyword evidence="6" id="KW-1185">Reference proteome</keyword>
<gene>
    <name evidence="5" type="ORF">C7451_101335</name>
</gene>
<evidence type="ECO:0000256" key="1">
    <source>
        <dbReference type="ARBA" id="ARBA00022448"/>
    </source>
</evidence>
<evidence type="ECO:0000313" key="6">
    <source>
        <dbReference type="Proteomes" id="UP000248014"/>
    </source>
</evidence>
<name>A0A2V3VCG2_9SPHN</name>
<dbReference type="GO" id="GO:0005524">
    <property type="term" value="F:ATP binding"/>
    <property type="evidence" value="ECO:0007669"/>
    <property type="project" value="UniProtKB-KW"/>
</dbReference>
<dbReference type="InterPro" id="IPR050093">
    <property type="entry name" value="ABC_SmlMolc_Importer"/>
</dbReference>
<keyword evidence="1" id="KW-0813">Transport</keyword>
<evidence type="ECO:0000259" key="4">
    <source>
        <dbReference type="PROSITE" id="PS50893"/>
    </source>
</evidence>
<dbReference type="Pfam" id="PF00005">
    <property type="entry name" value="ABC_tran"/>
    <property type="match status" value="1"/>
</dbReference>
<evidence type="ECO:0000256" key="3">
    <source>
        <dbReference type="ARBA" id="ARBA00022840"/>
    </source>
</evidence>
<protein>
    <submittedName>
        <fullName evidence="5">Osmoprotectant transport system ATP-binding protein</fullName>
    </submittedName>
</protein>
<dbReference type="FunFam" id="3.40.50.300:FF:000425">
    <property type="entry name" value="Probable ABC transporter, ATP-binding subunit"/>
    <property type="match status" value="1"/>
</dbReference>
<dbReference type="Proteomes" id="UP000248014">
    <property type="component" value="Unassembled WGS sequence"/>
</dbReference>
<comment type="caution">
    <text evidence="5">The sequence shown here is derived from an EMBL/GenBank/DDBJ whole genome shotgun (WGS) entry which is preliminary data.</text>
</comment>
<keyword evidence="3 5" id="KW-0067">ATP-binding</keyword>
<dbReference type="GO" id="GO:0015697">
    <property type="term" value="P:quaternary ammonium group transport"/>
    <property type="evidence" value="ECO:0007669"/>
    <property type="project" value="UniProtKB-ARBA"/>
</dbReference>
<dbReference type="PANTHER" id="PTHR42781:SF4">
    <property type="entry name" value="SPERMIDINE_PUTRESCINE IMPORT ATP-BINDING PROTEIN POTA"/>
    <property type="match status" value="1"/>
</dbReference>
<evidence type="ECO:0000256" key="2">
    <source>
        <dbReference type="ARBA" id="ARBA00022741"/>
    </source>
</evidence>
<dbReference type="InterPro" id="IPR003593">
    <property type="entry name" value="AAA+_ATPase"/>
</dbReference>
<dbReference type="RefSeq" id="WP_110297223.1">
    <property type="nucleotide sequence ID" value="NZ_QJJM01000001.1"/>
</dbReference>
<accession>A0A2V3VCG2</accession>
<evidence type="ECO:0000313" key="5">
    <source>
        <dbReference type="EMBL" id="PXW79270.1"/>
    </source>
</evidence>
<sequence length="267" mass="28060">MATSPIPSRPQGARGPAVAFEGVGKAYGTTIAIDTICATISPGTFVAIVGSSGSGKSTLLKTVNRLIEPDSGRVRIDGQDVAGREPHRLRRSIGYVFQNIGLFPHMTVAQNIGIGSRLATGQTLASDRVGDLLDLVDLPRDFAARLPEQLSGGQQQRVGVARALAGEPGLMLMDEPFGALDPVTREALGEQYRALHERLGLTTIMVTHDMAEALLFADRVWVMAGGRIVAEAEPAELIAGGCGAEAEALVAVPRLQAERITAMRSGG</sequence>
<proteinExistence type="predicted"/>
<dbReference type="OrthoDB" id="9802264at2"/>
<dbReference type="InterPro" id="IPR027417">
    <property type="entry name" value="P-loop_NTPase"/>
</dbReference>
<dbReference type="InterPro" id="IPR017871">
    <property type="entry name" value="ABC_transporter-like_CS"/>
</dbReference>
<dbReference type="SMART" id="SM00382">
    <property type="entry name" value="AAA"/>
    <property type="match status" value="1"/>
</dbReference>
<dbReference type="PROSITE" id="PS50893">
    <property type="entry name" value="ABC_TRANSPORTER_2"/>
    <property type="match status" value="1"/>
</dbReference>
<dbReference type="PANTHER" id="PTHR42781">
    <property type="entry name" value="SPERMIDINE/PUTRESCINE IMPORT ATP-BINDING PROTEIN POTA"/>
    <property type="match status" value="1"/>
</dbReference>
<dbReference type="GO" id="GO:0016887">
    <property type="term" value="F:ATP hydrolysis activity"/>
    <property type="evidence" value="ECO:0007669"/>
    <property type="project" value="InterPro"/>
</dbReference>
<dbReference type="EMBL" id="QJJM01000001">
    <property type="protein sequence ID" value="PXW79270.1"/>
    <property type="molecule type" value="Genomic_DNA"/>
</dbReference>